<gene>
    <name evidence="2" type="ORF">GUJ93_ZPchr0008g12940</name>
</gene>
<evidence type="ECO:0000256" key="1">
    <source>
        <dbReference type="SAM" id="MobiDB-lite"/>
    </source>
</evidence>
<dbReference type="Proteomes" id="UP000729402">
    <property type="component" value="Unassembled WGS sequence"/>
</dbReference>
<evidence type="ECO:0000313" key="3">
    <source>
        <dbReference type="Proteomes" id="UP000729402"/>
    </source>
</evidence>
<feature type="compositionally biased region" description="Low complexity" evidence="1">
    <location>
        <begin position="191"/>
        <end position="200"/>
    </location>
</feature>
<sequence>MRGPGVGAQGRRRSPVRPTIEGCGAGGYKAQKNSNVEYPPSLGAPRRSEPRELRKNHVWREGEGEMGGEGIALWNIHGAPRRRLKPPPLEPPRRHPETSLPAGVPRPHRSDPRPHRSDPRPYRSEPRRPQPPPPKASSLRAPSARNTPPPRAPLPGAPASQSPASRSPPPLASRRPEPPDPPRRPEPPTTPTRSIPSRPE</sequence>
<feature type="compositionally biased region" description="Basic and acidic residues" evidence="1">
    <location>
        <begin position="46"/>
        <end position="63"/>
    </location>
</feature>
<keyword evidence="3" id="KW-1185">Reference proteome</keyword>
<feature type="region of interest" description="Disordered" evidence="1">
    <location>
        <begin position="1"/>
        <end position="200"/>
    </location>
</feature>
<feature type="compositionally biased region" description="Basic and acidic residues" evidence="1">
    <location>
        <begin position="174"/>
        <end position="186"/>
    </location>
</feature>
<reference evidence="2" key="1">
    <citation type="journal article" date="2021" name="bioRxiv">
        <title>Whole Genome Assembly and Annotation of Northern Wild Rice, Zizania palustris L., Supports a Whole Genome Duplication in the Zizania Genus.</title>
        <authorList>
            <person name="Haas M."/>
            <person name="Kono T."/>
            <person name="Macchietto M."/>
            <person name="Millas R."/>
            <person name="McGilp L."/>
            <person name="Shao M."/>
            <person name="Duquette J."/>
            <person name="Hirsch C.N."/>
            <person name="Kimball J."/>
        </authorList>
    </citation>
    <scope>NUCLEOTIDE SEQUENCE</scope>
    <source>
        <tissue evidence="2">Fresh leaf tissue</tissue>
    </source>
</reference>
<comment type="caution">
    <text evidence="2">The sequence shown here is derived from an EMBL/GenBank/DDBJ whole genome shotgun (WGS) entry which is preliminary data.</text>
</comment>
<dbReference type="EMBL" id="JAAALK010000290">
    <property type="protein sequence ID" value="KAG8047721.1"/>
    <property type="molecule type" value="Genomic_DNA"/>
</dbReference>
<protein>
    <submittedName>
        <fullName evidence="2">Uncharacterized protein</fullName>
    </submittedName>
</protein>
<feature type="compositionally biased region" description="Basic and acidic residues" evidence="1">
    <location>
        <begin position="108"/>
        <end position="128"/>
    </location>
</feature>
<feature type="compositionally biased region" description="Pro residues" evidence="1">
    <location>
        <begin position="147"/>
        <end position="156"/>
    </location>
</feature>
<proteinExistence type="predicted"/>
<dbReference type="AlphaFoldDB" id="A0A8J5RZC6"/>
<name>A0A8J5RZC6_ZIZPA</name>
<evidence type="ECO:0000313" key="2">
    <source>
        <dbReference type="EMBL" id="KAG8047721.1"/>
    </source>
</evidence>
<organism evidence="2 3">
    <name type="scientific">Zizania palustris</name>
    <name type="common">Northern wild rice</name>
    <dbReference type="NCBI Taxonomy" id="103762"/>
    <lineage>
        <taxon>Eukaryota</taxon>
        <taxon>Viridiplantae</taxon>
        <taxon>Streptophyta</taxon>
        <taxon>Embryophyta</taxon>
        <taxon>Tracheophyta</taxon>
        <taxon>Spermatophyta</taxon>
        <taxon>Magnoliopsida</taxon>
        <taxon>Liliopsida</taxon>
        <taxon>Poales</taxon>
        <taxon>Poaceae</taxon>
        <taxon>BOP clade</taxon>
        <taxon>Oryzoideae</taxon>
        <taxon>Oryzeae</taxon>
        <taxon>Zizaniinae</taxon>
        <taxon>Zizania</taxon>
    </lineage>
</organism>
<reference evidence="2" key="2">
    <citation type="submission" date="2021-02" db="EMBL/GenBank/DDBJ databases">
        <authorList>
            <person name="Kimball J.A."/>
            <person name="Haas M.W."/>
            <person name="Macchietto M."/>
            <person name="Kono T."/>
            <person name="Duquette J."/>
            <person name="Shao M."/>
        </authorList>
    </citation>
    <scope>NUCLEOTIDE SEQUENCE</scope>
    <source>
        <tissue evidence="2">Fresh leaf tissue</tissue>
    </source>
</reference>
<accession>A0A8J5RZC6</accession>